<feature type="transmembrane region" description="Helical" evidence="7">
    <location>
        <begin position="12"/>
        <end position="41"/>
    </location>
</feature>
<evidence type="ECO:0000313" key="8">
    <source>
        <dbReference type="EMBL" id="GLI94885.1"/>
    </source>
</evidence>
<dbReference type="PANTHER" id="PTHR43141">
    <property type="entry name" value="CYTOCHROME BD2 SUBUNIT II"/>
    <property type="match status" value="1"/>
</dbReference>
<keyword evidence="5 7" id="KW-1133">Transmembrane helix</keyword>
<dbReference type="GO" id="GO:0009055">
    <property type="term" value="F:electron transfer activity"/>
    <property type="evidence" value="ECO:0007669"/>
    <property type="project" value="TreeGrafter"/>
</dbReference>
<feature type="transmembrane region" description="Helical" evidence="7">
    <location>
        <begin position="259"/>
        <end position="280"/>
    </location>
</feature>
<evidence type="ECO:0000256" key="5">
    <source>
        <dbReference type="ARBA" id="ARBA00022989"/>
    </source>
</evidence>
<dbReference type="GO" id="GO:0019646">
    <property type="term" value="P:aerobic electron transport chain"/>
    <property type="evidence" value="ECO:0007669"/>
    <property type="project" value="TreeGrafter"/>
</dbReference>
<feature type="transmembrane region" description="Helical" evidence="7">
    <location>
        <begin position="119"/>
        <end position="141"/>
    </location>
</feature>
<dbReference type="Pfam" id="PF02322">
    <property type="entry name" value="Cyt_bd_oxida_II"/>
    <property type="match status" value="1"/>
</dbReference>
<evidence type="ECO:0000256" key="1">
    <source>
        <dbReference type="ARBA" id="ARBA00004651"/>
    </source>
</evidence>
<feature type="transmembrane region" description="Helical" evidence="7">
    <location>
        <begin position="87"/>
        <end position="107"/>
    </location>
</feature>
<sequence>MTAAEPSALALFWVGVIFLSLLVYVVLDGFDLGVGILSTTVRDPELRDEMMGAIAPFWDGNETWLVVVGASLFAAFPAVYAVFLGAFYLPVLLLLFGLIFRGVAFAFRGHGGPERLWDWGFGIGSIVVAFVQGAAVGAIIGGVHVENHQYVGGAFEWLRPLPVTCGLGLVVGDALLGACWLVLKSDGSLRDWAYRRLNLLAGVTAALLAVAGVGALIELTAAGAPGAGRQWAIVFPIICWLALLGVMRGARIRNDATPFKMAVLFMISAFLTLPAIMWPYLIPYRLTVADAASPDASLSFLFWGAGLVALPIVGVYTGLVYWTFRGKLKRAYAH</sequence>
<evidence type="ECO:0000256" key="6">
    <source>
        <dbReference type="ARBA" id="ARBA00023136"/>
    </source>
</evidence>
<dbReference type="EMBL" id="BSEC01000001">
    <property type="protein sequence ID" value="GLI94885.1"/>
    <property type="molecule type" value="Genomic_DNA"/>
</dbReference>
<feature type="transmembrane region" description="Helical" evidence="7">
    <location>
        <begin position="195"/>
        <end position="217"/>
    </location>
</feature>
<evidence type="ECO:0000313" key="9">
    <source>
        <dbReference type="Proteomes" id="UP001144323"/>
    </source>
</evidence>
<feature type="transmembrane region" description="Helical" evidence="7">
    <location>
        <begin position="161"/>
        <end position="183"/>
    </location>
</feature>
<dbReference type="GO" id="GO:0070069">
    <property type="term" value="C:cytochrome complex"/>
    <property type="evidence" value="ECO:0007669"/>
    <property type="project" value="TreeGrafter"/>
</dbReference>
<keyword evidence="6 7" id="KW-0472">Membrane</keyword>
<comment type="subcellular location">
    <subcellularLocation>
        <location evidence="1">Cell membrane</location>
        <topology evidence="1">Multi-pass membrane protein</topology>
    </subcellularLocation>
</comment>
<comment type="similarity">
    <text evidence="2">Belongs to the cytochrome ubiquinol oxidase subunit 2 family.</text>
</comment>
<dbReference type="NCBIfam" id="TIGR00203">
    <property type="entry name" value="cydB"/>
    <property type="match status" value="1"/>
</dbReference>
<feature type="transmembrane region" description="Helical" evidence="7">
    <location>
        <begin position="300"/>
        <end position="324"/>
    </location>
</feature>
<dbReference type="AlphaFoldDB" id="A0A9W6GXV9"/>
<organism evidence="8 9">
    <name type="scientific">Methylocystis echinoides</name>
    <dbReference type="NCBI Taxonomy" id="29468"/>
    <lineage>
        <taxon>Bacteria</taxon>
        <taxon>Pseudomonadati</taxon>
        <taxon>Pseudomonadota</taxon>
        <taxon>Alphaproteobacteria</taxon>
        <taxon>Hyphomicrobiales</taxon>
        <taxon>Methylocystaceae</taxon>
        <taxon>Methylocystis</taxon>
    </lineage>
</organism>
<dbReference type="Proteomes" id="UP001144323">
    <property type="component" value="Unassembled WGS sequence"/>
</dbReference>
<dbReference type="GO" id="GO:0005886">
    <property type="term" value="C:plasma membrane"/>
    <property type="evidence" value="ECO:0007669"/>
    <property type="project" value="UniProtKB-SubCell"/>
</dbReference>
<protein>
    <submittedName>
        <fullName evidence="8">Quinol oxidase subunit II protein</fullName>
    </submittedName>
</protein>
<accession>A0A9W6GXV9</accession>
<evidence type="ECO:0000256" key="7">
    <source>
        <dbReference type="SAM" id="Phobius"/>
    </source>
</evidence>
<dbReference type="InterPro" id="IPR003317">
    <property type="entry name" value="Cyt-d_oxidase_su2"/>
</dbReference>
<comment type="caution">
    <text evidence="8">The sequence shown here is derived from an EMBL/GenBank/DDBJ whole genome shotgun (WGS) entry which is preliminary data.</text>
</comment>
<gene>
    <name evidence="8" type="ORF">LMG27198_38770</name>
</gene>
<reference evidence="8" key="1">
    <citation type="journal article" date="2023" name="Int. J. Syst. Evol. Microbiol.">
        <title>Methylocystis iwaonis sp. nov., a type II methane-oxidizing bacterium from surface soil of a rice paddy field in Japan, and emended description of the genus Methylocystis (ex Whittenbury et al. 1970) Bowman et al. 1993.</title>
        <authorList>
            <person name="Kaise H."/>
            <person name="Sawadogo J.B."/>
            <person name="Alam M.S."/>
            <person name="Ueno C."/>
            <person name="Dianou D."/>
            <person name="Shinjo R."/>
            <person name="Asakawa S."/>
        </authorList>
    </citation>
    <scope>NUCLEOTIDE SEQUENCE</scope>
    <source>
        <strain evidence="8">LMG27198</strain>
    </source>
</reference>
<dbReference type="PANTHER" id="PTHR43141:SF4">
    <property type="entry name" value="CYTOCHROME BD2 SUBUNIT II"/>
    <property type="match status" value="1"/>
</dbReference>
<name>A0A9W6GXV9_9HYPH</name>
<dbReference type="RefSeq" id="WP_281805148.1">
    <property type="nucleotide sequence ID" value="NZ_BSEC01000001.1"/>
</dbReference>
<dbReference type="GO" id="GO:0016682">
    <property type="term" value="F:oxidoreductase activity, acting on diphenols and related substances as donors, oxygen as acceptor"/>
    <property type="evidence" value="ECO:0007669"/>
    <property type="project" value="TreeGrafter"/>
</dbReference>
<keyword evidence="9" id="KW-1185">Reference proteome</keyword>
<evidence type="ECO:0000256" key="3">
    <source>
        <dbReference type="ARBA" id="ARBA00022475"/>
    </source>
</evidence>
<evidence type="ECO:0000256" key="4">
    <source>
        <dbReference type="ARBA" id="ARBA00022692"/>
    </source>
</evidence>
<keyword evidence="4 7" id="KW-0812">Transmembrane</keyword>
<feature type="transmembrane region" description="Helical" evidence="7">
    <location>
        <begin position="229"/>
        <end position="247"/>
    </location>
</feature>
<keyword evidence="3" id="KW-1003">Cell membrane</keyword>
<evidence type="ECO:0000256" key="2">
    <source>
        <dbReference type="ARBA" id="ARBA00007543"/>
    </source>
</evidence>
<proteinExistence type="inferred from homology"/>